<dbReference type="EC" id="4.2.2.2" evidence="3"/>
<dbReference type="Proteomes" id="UP001410394">
    <property type="component" value="Unassembled WGS sequence"/>
</dbReference>
<dbReference type="GO" id="GO:0030570">
    <property type="term" value="F:pectate lyase activity"/>
    <property type="evidence" value="ECO:0007669"/>
    <property type="project" value="UniProtKB-EC"/>
</dbReference>
<sequence length="527" mass="58052">MLSKPLVLSVMLAVFPSVLLAQSAAPAVPAPPSGSSPSRSDGVLKTVSLIIGEPNYSIDGAYQELEEGFYTQPELLPGERIFAPISELMLNLGGEVQLDAAQQSASYSIGGRSLRVKAGQLEATLNGQNVRADVAPQWRNGNMWVSVFWVFDQLGAYSKWDKARQRYSASFIEPLSKKTIGLARGGAVVEANLTEQKPEFWATPEGIAVAEVILGYQNEDGGWPKLERDVSLSKPINRAALSGFKAKSTIDNDSTTKQLIALARAFKATGQARFRESVERGLDYLLAAQLANGGWQQYWPNPQGYKARITFNDDAIANVLEIMRDVAALRGDFSFVTPLHAKRARLAYDSGLALILKTQMVVGGKKTGWCAQYDENSLAPAMGRAFELPSISGSESVNVVRFLMGIEQPSAEVVRAVQDAVAWFDQAKLSGLKRVRREDRTLEYGFDFVLEADPHAGPMWARFYDPQTGKPLFSARDSKPRTSFDQVSYERRVKYNWYTTEAAELLSRDYPAWLKRLGLKPAKGLHG</sequence>
<dbReference type="SUPFAM" id="SSF55383">
    <property type="entry name" value="Copper amine oxidase, domain N"/>
    <property type="match status" value="1"/>
</dbReference>
<dbReference type="EMBL" id="JBDIVE010000012">
    <property type="protein sequence ID" value="MEN3070396.1"/>
    <property type="molecule type" value="Genomic_DNA"/>
</dbReference>
<dbReference type="Gene3D" id="3.30.457.10">
    <property type="entry name" value="Copper amine oxidase-like, N-terminal domain"/>
    <property type="match status" value="1"/>
</dbReference>
<dbReference type="NCBIfam" id="TIGR02474">
    <property type="entry name" value="pec_lyase"/>
    <property type="match status" value="1"/>
</dbReference>
<dbReference type="InterPro" id="IPR012669">
    <property type="entry name" value="Pectate_lyase"/>
</dbReference>
<dbReference type="RefSeq" id="WP_345921173.1">
    <property type="nucleotide sequence ID" value="NZ_JBDIVE010000012.1"/>
</dbReference>
<keyword evidence="1" id="KW-0732">Signal</keyword>
<keyword evidence="4" id="KW-1185">Reference proteome</keyword>
<comment type="caution">
    <text evidence="3">The sequence shown here is derived from an EMBL/GenBank/DDBJ whole genome shotgun (WGS) entry which is preliminary data.</text>
</comment>
<protein>
    <submittedName>
        <fullName evidence="3">Pectate lyase</fullName>
        <ecNumber evidence="3">4.2.2.2</ecNumber>
    </submittedName>
</protein>
<dbReference type="Gene3D" id="1.50.10.20">
    <property type="match status" value="1"/>
</dbReference>
<dbReference type="Pfam" id="PF07833">
    <property type="entry name" value="Cu_amine_oxidN1"/>
    <property type="match status" value="1"/>
</dbReference>
<evidence type="ECO:0000256" key="1">
    <source>
        <dbReference type="SAM" id="SignalP"/>
    </source>
</evidence>
<keyword evidence="3" id="KW-0456">Lyase</keyword>
<evidence type="ECO:0000313" key="4">
    <source>
        <dbReference type="Proteomes" id="UP001410394"/>
    </source>
</evidence>
<gene>
    <name evidence="3" type="primary">pelA</name>
    <name evidence="3" type="ORF">ABDB84_18065</name>
</gene>
<proteinExistence type="predicted"/>
<dbReference type="SUPFAM" id="SSF81853">
    <property type="entry name" value="Family 10 polysaccharide lyase"/>
    <property type="match status" value="1"/>
</dbReference>
<dbReference type="InterPro" id="IPR012854">
    <property type="entry name" value="Cu_amine_oxidase-like_N"/>
</dbReference>
<organism evidence="3 4">
    <name type="scientific">Uliginosibacterium sediminicola</name>
    <dbReference type="NCBI Taxonomy" id="2024550"/>
    <lineage>
        <taxon>Bacteria</taxon>
        <taxon>Pseudomonadati</taxon>
        <taxon>Pseudomonadota</taxon>
        <taxon>Betaproteobacteria</taxon>
        <taxon>Rhodocyclales</taxon>
        <taxon>Zoogloeaceae</taxon>
        <taxon>Uliginosibacterium</taxon>
    </lineage>
</organism>
<feature type="chain" id="PRO_5045059199" evidence="1">
    <location>
        <begin position="22"/>
        <end position="527"/>
    </location>
</feature>
<accession>A0ABU9Z377</accession>
<evidence type="ECO:0000313" key="3">
    <source>
        <dbReference type="EMBL" id="MEN3070396.1"/>
    </source>
</evidence>
<dbReference type="InterPro" id="IPR036582">
    <property type="entry name" value="Mao_N_sf"/>
</dbReference>
<dbReference type="Pfam" id="PF09492">
    <property type="entry name" value="Pec_lyase"/>
    <property type="match status" value="1"/>
</dbReference>
<feature type="domain" description="Copper amine oxidase-like N-terminal" evidence="2">
    <location>
        <begin position="75"/>
        <end position="166"/>
    </location>
</feature>
<reference evidence="3 4" key="1">
    <citation type="journal article" date="2018" name="Int. J. Syst. Evol. Microbiol.">
        <title>Uliginosibacterium sediminicola sp. nov., isolated from freshwater sediment.</title>
        <authorList>
            <person name="Hwang W.M."/>
            <person name="Kim S.M."/>
            <person name="Kang K."/>
            <person name="Ahn T.Y."/>
        </authorList>
    </citation>
    <scope>NUCLEOTIDE SEQUENCE [LARGE SCALE GENOMIC DNA]</scope>
    <source>
        <strain evidence="3 4">M1-21</strain>
    </source>
</reference>
<name>A0ABU9Z377_9RHOO</name>
<evidence type="ECO:0000259" key="2">
    <source>
        <dbReference type="Pfam" id="PF07833"/>
    </source>
</evidence>
<feature type="signal peptide" evidence="1">
    <location>
        <begin position="1"/>
        <end position="21"/>
    </location>
</feature>